<evidence type="ECO:0000313" key="3">
    <source>
        <dbReference type="EMBL" id="SBT25339.1"/>
    </source>
</evidence>
<organism evidence="3 5">
    <name type="scientific">Orrella dioscoreae</name>
    <dbReference type="NCBI Taxonomy" id="1851544"/>
    <lineage>
        <taxon>Bacteria</taxon>
        <taxon>Pseudomonadati</taxon>
        <taxon>Pseudomonadota</taxon>
        <taxon>Betaproteobacteria</taxon>
        <taxon>Burkholderiales</taxon>
        <taxon>Alcaligenaceae</taxon>
        <taxon>Orrella</taxon>
    </lineage>
</organism>
<accession>A0A1C3K1E7</accession>
<keyword evidence="2" id="KW-0812">Transmembrane</keyword>
<evidence type="ECO:0000256" key="1">
    <source>
        <dbReference type="SAM" id="MobiDB-lite"/>
    </source>
</evidence>
<dbReference type="KEGG" id="odi:ODI_R1865"/>
<protein>
    <submittedName>
        <fullName evidence="3">Structural protein P5</fullName>
    </submittedName>
</protein>
<keyword evidence="5" id="KW-1185">Reference proteome</keyword>
<reference evidence="4 5" key="2">
    <citation type="submission" date="2017-08" db="EMBL/GenBank/DDBJ databases">
        <authorList>
            <person name="de Groot N.N."/>
        </authorList>
    </citation>
    <scope>NUCLEOTIDE SEQUENCE [LARGE SCALE GENOMIC DNA]</scope>
    <source>
        <strain evidence="4">Orrdi1</strain>
    </source>
</reference>
<dbReference type="RefSeq" id="WP_067753120.1">
    <property type="nucleotide sequence ID" value="NZ_LT907988.1"/>
</dbReference>
<dbReference type="EMBL" id="FLRC01000017">
    <property type="protein sequence ID" value="SBT25339.1"/>
    <property type="molecule type" value="Genomic_DNA"/>
</dbReference>
<dbReference type="OrthoDB" id="8019720at2"/>
<feature type="transmembrane region" description="Helical" evidence="2">
    <location>
        <begin position="200"/>
        <end position="221"/>
    </location>
</feature>
<evidence type="ECO:0000313" key="4">
    <source>
        <dbReference type="EMBL" id="SOE49140.1"/>
    </source>
</evidence>
<evidence type="ECO:0000256" key="2">
    <source>
        <dbReference type="SAM" id="Phobius"/>
    </source>
</evidence>
<dbReference type="EMBL" id="LT907988">
    <property type="protein sequence ID" value="SOE49140.1"/>
    <property type="molecule type" value="Genomic_DNA"/>
</dbReference>
<name>A0A1C3K1E7_9BURK</name>
<dbReference type="STRING" id="1851544.ODI_03642"/>
<gene>
    <name evidence="3" type="ORF">ODI_03642</name>
    <name evidence="4" type="ORF">ODI_R1865</name>
</gene>
<evidence type="ECO:0000313" key="5">
    <source>
        <dbReference type="Proteomes" id="UP000078558"/>
    </source>
</evidence>
<dbReference type="AlphaFoldDB" id="A0A1C3K1E7"/>
<proteinExistence type="predicted"/>
<sequence>MSKTTPRGIRNKNPGNLEWGDPWQGLDAAGKGQDSRFAVFTAPAWGIRALARTLITYQDKYGIRTIDAAIRRWAPPVENDTGSYVRAVANAVGVSPVAPVNFHDHDILRPLVEAIIRHENGAGPLRTLNTWYDATTIDEGLRLAGVVQPKPALATVEGAAAGTAVAAGGAAAITEVVAQLAPAVTQVQGVSTATAGLPGWLRAVIVLLTVAAVVAAGVVLVQKSKRAKAVQQ</sequence>
<reference evidence="3 5" key="1">
    <citation type="submission" date="2016-06" db="EMBL/GenBank/DDBJ databases">
        <authorList>
            <person name="Kjaerup R.B."/>
            <person name="Dalgaard T.S."/>
            <person name="Juul-Madsen H.R."/>
        </authorList>
    </citation>
    <scope>NUCLEOTIDE SEQUENCE [LARGE SCALE GENOMIC DNA]</scope>
    <source>
        <strain evidence="3">Orrdi1</strain>
    </source>
</reference>
<keyword evidence="2" id="KW-1133">Transmembrane helix</keyword>
<keyword evidence="2" id="KW-0472">Membrane</keyword>
<dbReference type="Proteomes" id="UP000078558">
    <property type="component" value="Chromosome I"/>
</dbReference>
<feature type="region of interest" description="Disordered" evidence="1">
    <location>
        <begin position="1"/>
        <end position="22"/>
    </location>
</feature>